<dbReference type="AlphaFoldDB" id="A0A1B8B095"/>
<dbReference type="PANTHER" id="PTHR10622">
    <property type="entry name" value="HET DOMAIN-CONTAINING PROTEIN"/>
    <property type="match status" value="1"/>
</dbReference>
<gene>
    <name evidence="3" type="ORF">FPOA_00107</name>
</gene>
<evidence type="ECO:0000259" key="1">
    <source>
        <dbReference type="Pfam" id="PF06985"/>
    </source>
</evidence>
<accession>A0A1B8B095</accession>
<evidence type="ECO:0000313" key="4">
    <source>
        <dbReference type="Proteomes" id="UP000091967"/>
    </source>
</evidence>
<comment type="caution">
    <text evidence="3">The sequence shown here is derived from an EMBL/GenBank/DDBJ whole genome shotgun (WGS) entry which is preliminary data.</text>
</comment>
<dbReference type="InterPro" id="IPR010730">
    <property type="entry name" value="HET"/>
</dbReference>
<dbReference type="Gene3D" id="2.60.270.20">
    <property type="entry name" value="Cytolysin/lectin"/>
    <property type="match status" value="1"/>
</dbReference>
<dbReference type="STRING" id="36050.A0A1B8B095"/>
<feature type="domain" description="Heterokaryon incompatibility" evidence="1">
    <location>
        <begin position="22"/>
        <end position="113"/>
    </location>
</feature>
<dbReference type="SUPFAM" id="SSF63724">
    <property type="entry name" value="Cytolysin/lectin"/>
    <property type="match status" value="1"/>
</dbReference>
<dbReference type="Proteomes" id="UP000091967">
    <property type="component" value="Unassembled WGS sequence"/>
</dbReference>
<dbReference type="EMBL" id="LYXU01000001">
    <property type="protein sequence ID" value="OBS26164.1"/>
    <property type="molecule type" value="Genomic_DNA"/>
</dbReference>
<protein>
    <submittedName>
        <fullName evidence="3">Uncharacterized protein</fullName>
    </submittedName>
</protein>
<dbReference type="InterPro" id="IPR058525">
    <property type="entry name" value="DUF8212"/>
</dbReference>
<dbReference type="Pfam" id="PF06985">
    <property type="entry name" value="HET"/>
    <property type="match status" value="1"/>
</dbReference>
<dbReference type="Pfam" id="PF26640">
    <property type="entry name" value="DUF8212"/>
    <property type="match status" value="1"/>
</dbReference>
<name>A0A1B8B095_FUSPO</name>
<keyword evidence="4" id="KW-1185">Reference proteome</keyword>
<sequence length="549" mass="63099">MIRLLDARTRTIAPRGRGTPPYAILSHTWGNARDEITFQQALQADHSEFEHLLGYQKIVGACDFALRLGFEHVWADTCCIDKTDYNVLSTALGYMFQWYRNAEICCVYLHDVVAQADPRSPGSEFRNSRWFRRGWTLQELIAPRQVVFFNRNWDEIGTKSSLLETITQITNIPSQVLLMNHPGEMSIAQCMSWASGRETSRVEDRAYSLMGLLGVTIPMLYGEGEKAFERLQLEIIKNSDDHSIFAWTTNENRRAGCLLARSPDDFANSHDIRQVIDNNANPNAAPVVGPAHYGMTNKGLRITLPLEPLDPITNTRWATLNCRRGGNGPLLRIRLQGDGRSTIYQRIDFNDLQPVGNANATMTQIYVKGTAKRSFEIRDWIRTEPEYLFVVRHRENRNGCPRITCPTMNWVDIGQDEGFLLRIPHDDRGHSGILAFRHPETGRRLEISIGLHNYSPWCWMLDNPNPHFTQFWQDQQIHDERSKNRDRHNIDIANVGNVSVEINRGCYVEGPGQQRRMCWYVDINFPQNWSYVLEALQRGCCPDRPDVPR</sequence>
<evidence type="ECO:0000259" key="2">
    <source>
        <dbReference type="Pfam" id="PF26640"/>
    </source>
</evidence>
<organism evidence="3 4">
    <name type="scientific">Fusarium poae</name>
    <dbReference type="NCBI Taxonomy" id="36050"/>
    <lineage>
        <taxon>Eukaryota</taxon>
        <taxon>Fungi</taxon>
        <taxon>Dikarya</taxon>
        <taxon>Ascomycota</taxon>
        <taxon>Pezizomycotina</taxon>
        <taxon>Sordariomycetes</taxon>
        <taxon>Hypocreomycetidae</taxon>
        <taxon>Hypocreales</taxon>
        <taxon>Nectriaceae</taxon>
        <taxon>Fusarium</taxon>
    </lineage>
</organism>
<feature type="domain" description="DUF8212" evidence="2">
    <location>
        <begin position="226"/>
        <end position="313"/>
    </location>
</feature>
<proteinExistence type="predicted"/>
<dbReference type="InterPro" id="IPR015926">
    <property type="entry name" value="Cytolysin/lectin"/>
</dbReference>
<dbReference type="PANTHER" id="PTHR10622:SF10">
    <property type="entry name" value="HET DOMAIN-CONTAINING PROTEIN"/>
    <property type="match status" value="1"/>
</dbReference>
<reference evidence="3 4" key="1">
    <citation type="submission" date="2016-06" db="EMBL/GenBank/DDBJ databases">
        <title>Living apart together: crosstalk between the core and supernumerary genomes in a fungal plant pathogen.</title>
        <authorList>
            <person name="Vanheule A."/>
            <person name="Audenaert K."/>
            <person name="Warris S."/>
            <person name="Van De Geest H."/>
            <person name="Schijlen E."/>
            <person name="Hofte M."/>
            <person name="De Saeger S."/>
            <person name="Haesaert G."/>
            <person name="Waalwijk C."/>
            <person name="Van Der Lee T."/>
        </authorList>
    </citation>
    <scope>NUCLEOTIDE SEQUENCE [LARGE SCALE GENOMIC DNA]</scope>
    <source>
        <strain evidence="3 4">2516</strain>
    </source>
</reference>
<evidence type="ECO:0000313" key="3">
    <source>
        <dbReference type="EMBL" id="OBS26164.1"/>
    </source>
</evidence>